<name>A0ACC0WN27_9STRA</name>
<protein>
    <submittedName>
        <fullName evidence="1">Uncharacterized protein</fullName>
    </submittedName>
</protein>
<proteinExistence type="predicted"/>
<evidence type="ECO:0000313" key="2">
    <source>
        <dbReference type="Proteomes" id="UP001163321"/>
    </source>
</evidence>
<dbReference type="EMBL" id="CM047590">
    <property type="protein sequence ID" value="KAI9919426.1"/>
    <property type="molecule type" value="Genomic_DNA"/>
</dbReference>
<dbReference type="Proteomes" id="UP001163321">
    <property type="component" value="Chromosome 11"/>
</dbReference>
<keyword evidence="2" id="KW-1185">Reference proteome</keyword>
<comment type="caution">
    <text evidence="1">The sequence shown here is derived from an EMBL/GenBank/DDBJ whole genome shotgun (WGS) entry which is preliminary data.</text>
</comment>
<gene>
    <name evidence="1" type="ORF">PsorP6_017488</name>
</gene>
<sequence length="106" mass="11742">MPIFINEISIPVVLLQKYIPEESIDYLLRIRLMAEEAGVDSCLVAETGREVQSKLGAASCKVYLVAGSTDGMGLEEIDMKAVCEHYRSMVGAECSNYLFELVLEAY</sequence>
<reference evidence="1 2" key="1">
    <citation type="journal article" date="2022" name="bioRxiv">
        <title>The genome of the oomycete Peronosclerospora sorghi, a cosmopolitan pathogen of maize and sorghum, is inflated with dispersed pseudogenes.</title>
        <authorList>
            <person name="Fletcher K."/>
            <person name="Martin F."/>
            <person name="Isakeit T."/>
            <person name="Cavanaugh K."/>
            <person name="Magill C."/>
            <person name="Michelmore R."/>
        </authorList>
    </citation>
    <scope>NUCLEOTIDE SEQUENCE [LARGE SCALE GENOMIC DNA]</scope>
    <source>
        <strain evidence="1">P6</strain>
    </source>
</reference>
<evidence type="ECO:0000313" key="1">
    <source>
        <dbReference type="EMBL" id="KAI9919426.1"/>
    </source>
</evidence>
<accession>A0ACC0WN27</accession>
<organism evidence="1 2">
    <name type="scientific">Peronosclerospora sorghi</name>
    <dbReference type="NCBI Taxonomy" id="230839"/>
    <lineage>
        <taxon>Eukaryota</taxon>
        <taxon>Sar</taxon>
        <taxon>Stramenopiles</taxon>
        <taxon>Oomycota</taxon>
        <taxon>Peronosporomycetes</taxon>
        <taxon>Peronosporales</taxon>
        <taxon>Peronosporaceae</taxon>
        <taxon>Peronosclerospora</taxon>
    </lineage>
</organism>